<dbReference type="RefSeq" id="WP_133734723.1">
    <property type="nucleotide sequence ID" value="NZ_SOAX01000001.1"/>
</dbReference>
<dbReference type="AlphaFoldDB" id="A0A4R7K2Z7"/>
<protein>
    <recommendedName>
        <fullName evidence="4">Quorum-sensing-regulated virulence factor</fullName>
    </recommendedName>
</protein>
<keyword evidence="3" id="KW-1185">Reference proteome</keyword>
<dbReference type="EMBL" id="SOAX01000001">
    <property type="protein sequence ID" value="TDT44333.1"/>
    <property type="molecule type" value="Genomic_DNA"/>
</dbReference>
<sequence length="120" mass="13566">MIRKLTLTVLVLMFTAAPSAGAGEMQTGQLESRLKTALGEVGSEYLGHESVAVPEDGHPKKYLLLDFEGQQSARKQDRQQRIHSICMQILRNRDLVRDLSRNGFHMVSVAFNKQFQYDCL</sequence>
<name>A0A4R7K2Z7_9GAMM</name>
<dbReference type="Proteomes" id="UP000295830">
    <property type="component" value="Unassembled WGS sequence"/>
</dbReference>
<evidence type="ECO:0000313" key="3">
    <source>
        <dbReference type="Proteomes" id="UP000295830"/>
    </source>
</evidence>
<accession>A0A4R7K2Z7</accession>
<keyword evidence="1" id="KW-0732">Signal</keyword>
<organism evidence="2 3">
    <name type="scientific">Halospina denitrificans</name>
    <dbReference type="NCBI Taxonomy" id="332522"/>
    <lineage>
        <taxon>Bacteria</taxon>
        <taxon>Pseudomonadati</taxon>
        <taxon>Pseudomonadota</taxon>
        <taxon>Gammaproteobacteria</taxon>
        <taxon>Halospina</taxon>
    </lineage>
</organism>
<reference evidence="2 3" key="1">
    <citation type="submission" date="2019-03" db="EMBL/GenBank/DDBJ databases">
        <title>Genomic Encyclopedia of Type Strains, Phase IV (KMG-IV): sequencing the most valuable type-strain genomes for metagenomic binning, comparative biology and taxonomic classification.</title>
        <authorList>
            <person name="Goeker M."/>
        </authorList>
    </citation>
    <scope>NUCLEOTIDE SEQUENCE [LARGE SCALE GENOMIC DNA]</scope>
    <source>
        <strain evidence="2 3">DSM 15505</strain>
    </source>
</reference>
<feature type="signal peptide" evidence="1">
    <location>
        <begin position="1"/>
        <end position="22"/>
    </location>
</feature>
<evidence type="ECO:0000313" key="2">
    <source>
        <dbReference type="EMBL" id="TDT44333.1"/>
    </source>
</evidence>
<feature type="chain" id="PRO_5020725365" description="Quorum-sensing-regulated virulence factor" evidence="1">
    <location>
        <begin position="23"/>
        <end position="120"/>
    </location>
</feature>
<gene>
    <name evidence="2" type="ORF">DES49_0435</name>
</gene>
<proteinExistence type="predicted"/>
<evidence type="ECO:0008006" key="4">
    <source>
        <dbReference type="Google" id="ProtNLM"/>
    </source>
</evidence>
<dbReference type="OrthoDB" id="6196672at2"/>
<evidence type="ECO:0000256" key="1">
    <source>
        <dbReference type="SAM" id="SignalP"/>
    </source>
</evidence>
<comment type="caution">
    <text evidence="2">The sequence shown here is derived from an EMBL/GenBank/DDBJ whole genome shotgun (WGS) entry which is preliminary data.</text>
</comment>